<proteinExistence type="predicted"/>
<evidence type="ECO:0000313" key="4">
    <source>
        <dbReference type="RefSeq" id="XP_006816854.1"/>
    </source>
</evidence>
<dbReference type="RefSeq" id="XP_006816854.1">
    <property type="nucleotide sequence ID" value="XM_006816791.1"/>
</dbReference>
<feature type="compositionally biased region" description="Polar residues" evidence="1">
    <location>
        <begin position="70"/>
        <end position="84"/>
    </location>
</feature>
<keyword evidence="2" id="KW-1133">Transmembrane helix</keyword>
<evidence type="ECO:0000313" key="3">
    <source>
        <dbReference type="Proteomes" id="UP000694865"/>
    </source>
</evidence>
<keyword evidence="2" id="KW-0472">Membrane</keyword>
<sequence>MNCFLKLFITCCVFVAFFEFFVTWDSLQTVLDSVKPVARVTKAGNGTGLNSVEVTDADGDIQTTNTNEVKQQKTNIQENSQSKPGQAIKDPQKISHKANESRPVGQKKQGVVDRQLNKTFDKTDNDTTAHVGPSIIKQQTTSKQETSKSDKESIKDSQNITIKANESHSVGQKIENNKPDKKQGVADRQLNKTFNKTGNDSTAHVESFNIKQQTTSKQENSKNKPGDAIKTPKDISSKANESHSVGQKIENGKPDKQIVGNNDKHNTQSQPGSDKNNKIDAPAKKTRRYLFPLHWDYNGPNVQYGSFAKGVAFALAYGRTVVENWFGTHWTSGAKSIRFLNETFDMQTLGEIVDVALVDEFRKDCNSTVERLLMHPYYRMGSVKTKPEYLERFKFKRDGLEKRYGIKLPDSSHIPENSQQAEELLLNPPDTKCLGVLDPGIDTRWEFPALTKQYYKVHSHLRAPKYIMKMADDVAGKLCDGDPFMALHWRNRSGEACGRNNKPCGIMDRIHNITRTAEVAAKDIFKLMKDRSISCLYVAVPSFSVVSVVIA</sequence>
<accession>A0ABM0MA13</accession>
<dbReference type="Proteomes" id="UP000694865">
    <property type="component" value="Unplaced"/>
</dbReference>
<feature type="compositionally biased region" description="Basic and acidic residues" evidence="1">
    <location>
        <begin position="250"/>
        <end position="266"/>
    </location>
</feature>
<organism evidence="3 4">
    <name type="scientific">Saccoglossus kowalevskii</name>
    <name type="common">Acorn worm</name>
    <dbReference type="NCBI Taxonomy" id="10224"/>
    <lineage>
        <taxon>Eukaryota</taxon>
        <taxon>Metazoa</taxon>
        <taxon>Hemichordata</taxon>
        <taxon>Enteropneusta</taxon>
        <taxon>Harrimaniidae</taxon>
        <taxon>Saccoglossus</taxon>
    </lineage>
</organism>
<dbReference type="Gene3D" id="3.40.50.11350">
    <property type="match status" value="1"/>
</dbReference>
<gene>
    <name evidence="4" type="primary">LOC102804333</name>
</gene>
<protein>
    <submittedName>
        <fullName evidence="4">Uncharacterized protein LOC102804333</fullName>
    </submittedName>
</protein>
<feature type="compositionally biased region" description="Basic and acidic residues" evidence="1">
    <location>
        <begin position="115"/>
        <end position="127"/>
    </location>
</feature>
<evidence type="ECO:0000256" key="2">
    <source>
        <dbReference type="SAM" id="Phobius"/>
    </source>
</evidence>
<keyword evidence="3" id="KW-1185">Reference proteome</keyword>
<feature type="compositionally biased region" description="Basic and acidic residues" evidence="1">
    <location>
        <begin position="90"/>
        <end position="100"/>
    </location>
</feature>
<name>A0ABM0MA13_SACKO</name>
<reference evidence="4" key="1">
    <citation type="submission" date="2025-08" db="UniProtKB">
        <authorList>
            <consortium name="RefSeq"/>
        </authorList>
    </citation>
    <scope>IDENTIFICATION</scope>
    <source>
        <tissue evidence="4">Testes</tissue>
    </source>
</reference>
<feature type="region of interest" description="Disordered" evidence="1">
    <location>
        <begin position="70"/>
        <end position="283"/>
    </location>
</feature>
<feature type="transmembrane region" description="Helical" evidence="2">
    <location>
        <begin position="7"/>
        <end position="24"/>
    </location>
</feature>
<feature type="compositionally biased region" description="Basic and acidic residues" evidence="1">
    <location>
        <begin position="145"/>
        <end position="155"/>
    </location>
</feature>
<feature type="compositionally biased region" description="Basic and acidic residues" evidence="1">
    <location>
        <begin position="219"/>
        <end position="236"/>
    </location>
</feature>
<feature type="compositionally biased region" description="Polar residues" evidence="1">
    <location>
        <begin position="156"/>
        <end position="170"/>
    </location>
</feature>
<keyword evidence="2" id="KW-0812">Transmembrane</keyword>
<evidence type="ECO:0000256" key="1">
    <source>
        <dbReference type="SAM" id="MobiDB-lite"/>
    </source>
</evidence>
<dbReference type="CDD" id="cd11296">
    <property type="entry name" value="O-FucT_like"/>
    <property type="match status" value="1"/>
</dbReference>
<feature type="compositionally biased region" description="Polar residues" evidence="1">
    <location>
        <begin position="191"/>
        <end position="218"/>
    </location>
</feature>
<feature type="compositionally biased region" description="Basic and acidic residues" evidence="1">
    <location>
        <begin position="175"/>
        <end position="185"/>
    </location>
</feature>
<dbReference type="GeneID" id="102804333"/>